<dbReference type="AlphaFoldDB" id="A0A9W4J489"/>
<dbReference type="InterPro" id="IPR021276">
    <property type="entry name" value="DUF2855"/>
</dbReference>
<dbReference type="OrthoDB" id="192702at2759"/>
<gene>
    <name evidence="1" type="ORF">PSALAMII_LOCUS5568</name>
</gene>
<organism evidence="1 2">
    <name type="scientific">Penicillium salamii</name>
    <dbReference type="NCBI Taxonomy" id="1612424"/>
    <lineage>
        <taxon>Eukaryota</taxon>
        <taxon>Fungi</taxon>
        <taxon>Dikarya</taxon>
        <taxon>Ascomycota</taxon>
        <taxon>Pezizomycotina</taxon>
        <taxon>Eurotiomycetes</taxon>
        <taxon>Eurotiomycetidae</taxon>
        <taxon>Eurotiales</taxon>
        <taxon>Aspergillaceae</taxon>
        <taxon>Penicillium</taxon>
    </lineage>
</organism>
<protein>
    <submittedName>
        <fullName evidence="1">Uncharacterized protein</fullName>
    </submittedName>
</protein>
<dbReference type="EMBL" id="CAJVPA010000184">
    <property type="protein sequence ID" value="CAG8376807.1"/>
    <property type="molecule type" value="Genomic_DNA"/>
</dbReference>
<comment type="caution">
    <text evidence="1">The sequence shown here is derived from an EMBL/GenBank/DDBJ whole genome shotgun (WGS) entry which is preliminary data.</text>
</comment>
<accession>A0A9W4J489</accession>
<name>A0A9W4J489_9EURO</name>
<reference evidence="1" key="1">
    <citation type="submission" date="2021-07" db="EMBL/GenBank/DDBJ databases">
        <authorList>
            <person name="Branca A.L. A."/>
        </authorList>
    </citation>
    <scope>NUCLEOTIDE SEQUENCE</scope>
</reference>
<evidence type="ECO:0000313" key="1">
    <source>
        <dbReference type="EMBL" id="CAG8376807.1"/>
    </source>
</evidence>
<proteinExistence type="predicted"/>
<dbReference type="Proteomes" id="UP001152646">
    <property type="component" value="Unassembled WGS sequence"/>
</dbReference>
<evidence type="ECO:0000313" key="2">
    <source>
        <dbReference type="Proteomes" id="UP001152646"/>
    </source>
</evidence>
<dbReference type="Pfam" id="PF11017">
    <property type="entry name" value="DUF2855"/>
    <property type="match status" value="1"/>
</dbReference>
<sequence length="444" mass="49412">MKVHVVSKADNQEHAVVTLDRPEYESHGLSTSSVRVQPLLISLTSNNLSYARGGDFLHWWDTYPVPAELSPPYNDQKSWGIVPAWGYGVVTESTTEITRGTLLWGFWPTASISVSLKLQPSELKGHWTEITDSRQRLMSIYNAYMEEGHIDLPDFVPGIKTKPTINISSFVDENLLKRMAWISLFRPTWQTGYLLSRHTFTSNPTTQPPIHPLGMNLPWTAADADISAAVVISLSASSKTARSFAYHVFRRRVVEGPWGFLQVSQTPEVLEPVAGKLGARIPTKTVKYDQIVESVEWIGRLRPKRIVLVDFGARAGTLAHLLGGIKGHSALGDVGTTIIQVGSEQKVYSADDIKENRESMQKMGKIQFNTSGVRDSAVELTSAQDYHDQLQPIWEDWMQVSHETTPDIQITLGRGVSGDEGIEKGWRRLCLGSVGTQEGLLYAM</sequence>